<reference evidence="1 2" key="1">
    <citation type="journal article" date="2019" name="Nat. Med.">
        <title>A library of human gut bacterial isolates paired with longitudinal multiomics data enables mechanistic microbiome research.</title>
        <authorList>
            <person name="Poyet M."/>
            <person name="Groussin M."/>
            <person name="Gibbons S.M."/>
            <person name="Avila-Pacheco J."/>
            <person name="Jiang X."/>
            <person name="Kearney S.M."/>
            <person name="Perrotta A.R."/>
            <person name="Berdy B."/>
            <person name="Zhao S."/>
            <person name="Lieberman T.D."/>
            <person name="Swanson P.K."/>
            <person name="Smith M."/>
            <person name="Roesemann S."/>
            <person name="Alexander J.E."/>
            <person name="Rich S.A."/>
            <person name="Livny J."/>
            <person name="Vlamakis H."/>
            <person name="Clish C."/>
            <person name="Bullock K."/>
            <person name="Deik A."/>
            <person name="Scott J."/>
            <person name="Pierce K.A."/>
            <person name="Xavier R.J."/>
            <person name="Alm E.J."/>
        </authorList>
    </citation>
    <scope>NUCLEOTIDE SEQUENCE [LARGE SCALE GENOMIC DNA]</scope>
    <source>
        <strain evidence="1 2">BIOML-A2</strain>
    </source>
</reference>
<dbReference type="Gene3D" id="3.40.50.11970">
    <property type="match status" value="1"/>
</dbReference>
<gene>
    <name evidence="1" type="ORF">F9950_02145</name>
</gene>
<protein>
    <submittedName>
        <fullName evidence="1">Peptidase C11</fullName>
    </submittedName>
</protein>
<sequence>MRMKLYTLLCISFFLLFTACNQDDDPVPPEKVSRTVLAYIMADNSLSNYASLDIDEMMVGMAAVDASDNNLLVYVDDNSREGSPSYNPPTLFRLSKDKSGTVLKEVVREYKEQVSTDASVMEEVMKRTFAEYPAESYGLVVWSHGEGWIPSPLPIVKKTSTRWIGEDSGHHLNIADMAFIFEKVGCHLDFILFDACFGQSVEVAYELHDYVDYIIGSPTEIPGPGASYDKVVPAMFAAANVGIEIGKAYYDPYAALYTGDRPSRFEDPWTAGVSISVIDCAALENLASVTKQTLSSDPILLNLLLNSNIYNYDRRAKSSSSYIGYYDMRQLMQYLSSDIDNWTSAANNAIIYWKATPKNYSSYIGMFPISQGRTCGVSHYIPFSLDSQAAAAYRSTAWYTAAGLNKIGW</sequence>
<organism evidence="1 2">
    <name type="scientific">Bacteroides stercoris</name>
    <dbReference type="NCBI Taxonomy" id="46506"/>
    <lineage>
        <taxon>Bacteria</taxon>
        <taxon>Pseudomonadati</taxon>
        <taxon>Bacteroidota</taxon>
        <taxon>Bacteroidia</taxon>
        <taxon>Bacteroidales</taxon>
        <taxon>Bacteroidaceae</taxon>
        <taxon>Bacteroides</taxon>
    </lineage>
</organism>
<dbReference type="RefSeq" id="WP_117955066.1">
    <property type="nucleotide sequence ID" value="NZ_JADNNX010000009.1"/>
</dbReference>
<dbReference type="PANTHER" id="PTHR37835:SF1">
    <property type="entry name" value="ALPHA-CLOSTRIPAIN"/>
    <property type="match status" value="1"/>
</dbReference>
<proteinExistence type="predicted"/>
<evidence type="ECO:0000313" key="1">
    <source>
        <dbReference type="EMBL" id="KAB5330163.1"/>
    </source>
</evidence>
<dbReference type="EMBL" id="WCLA01000003">
    <property type="protein sequence ID" value="KAB5330163.1"/>
    <property type="molecule type" value="Genomic_DNA"/>
</dbReference>
<dbReference type="AlphaFoldDB" id="A0A412TES1"/>
<comment type="caution">
    <text evidence="1">The sequence shown here is derived from an EMBL/GenBank/DDBJ whole genome shotgun (WGS) entry which is preliminary data.</text>
</comment>
<evidence type="ECO:0000313" key="2">
    <source>
        <dbReference type="Proteomes" id="UP000431177"/>
    </source>
</evidence>
<dbReference type="Proteomes" id="UP000431177">
    <property type="component" value="Unassembled WGS sequence"/>
</dbReference>
<dbReference type="PANTHER" id="PTHR37835">
    <property type="entry name" value="ALPHA-CLOSTRIPAIN"/>
    <property type="match status" value="1"/>
</dbReference>
<dbReference type="Pfam" id="PF03415">
    <property type="entry name" value="Peptidase_C11"/>
    <property type="match status" value="1"/>
</dbReference>
<dbReference type="PROSITE" id="PS51257">
    <property type="entry name" value="PROKAR_LIPOPROTEIN"/>
    <property type="match status" value="1"/>
</dbReference>
<name>A0A412TES1_BACSE</name>
<accession>A0A412TES1</accession>
<dbReference type="InterPro" id="IPR005077">
    <property type="entry name" value="Peptidase_C11"/>
</dbReference>